<dbReference type="Proteomes" id="UP000292702">
    <property type="component" value="Unassembled WGS sequence"/>
</dbReference>
<dbReference type="Pfam" id="PF01388">
    <property type="entry name" value="ARID"/>
    <property type="match status" value="1"/>
</dbReference>
<dbReference type="GO" id="GO:0003677">
    <property type="term" value="F:DNA binding"/>
    <property type="evidence" value="ECO:0007669"/>
    <property type="project" value="InterPro"/>
</dbReference>
<feature type="domain" description="ARID" evidence="2">
    <location>
        <begin position="124"/>
        <end position="252"/>
    </location>
</feature>
<dbReference type="AlphaFoldDB" id="A0A4R0RDY8"/>
<dbReference type="Gene3D" id="1.10.150.60">
    <property type="entry name" value="ARID DNA-binding domain"/>
    <property type="match status" value="1"/>
</dbReference>
<dbReference type="STRING" id="92696.A0A4R0RDY8"/>
<evidence type="ECO:0000313" key="3">
    <source>
        <dbReference type="EMBL" id="TCD66380.1"/>
    </source>
</evidence>
<keyword evidence="4" id="KW-1185">Reference proteome</keyword>
<dbReference type="EMBL" id="RWJN01000137">
    <property type="protein sequence ID" value="TCD66380.1"/>
    <property type="molecule type" value="Genomic_DNA"/>
</dbReference>
<feature type="compositionally biased region" description="Polar residues" evidence="1">
    <location>
        <begin position="58"/>
        <end position="78"/>
    </location>
</feature>
<dbReference type="SMART" id="SM01014">
    <property type="entry name" value="ARID"/>
    <property type="match status" value="1"/>
</dbReference>
<evidence type="ECO:0000256" key="1">
    <source>
        <dbReference type="SAM" id="MobiDB-lite"/>
    </source>
</evidence>
<feature type="region of interest" description="Disordered" evidence="1">
    <location>
        <begin position="51"/>
        <end position="78"/>
    </location>
</feature>
<feature type="region of interest" description="Disordered" evidence="1">
    <location>
        <begin position="1"/>
        <end position="32"/>
    </location>
</feature>
<dbReference type="OrthoDB" id="1938591at2759"/>
<dbReference type="CDD" id="cd16100">
    <property type="entry name" value="ARID"/>
    <property type="match status" value="1"/>
</dbReference>
<accession>A0A4R0RDY8</accession>
<feature type="compositionally biased region" description="Basic and acidic residues" evidence="1">
    <location>
        <begin position="404"/>
        <end position="413"/>
    </location>
</feature>
<gene>
    <name evidence="3" type="ORF">EIP91_001429</name>
</gene>
<dbReference type="SUPFAM" id="SSF46774">
    <property type="entry name" value="ARID-like"/>
    <property type="match status" value="1"/>
</dbReference>
<name>A0A4R0RDY8_9APHY</name>
<dbReference type="PROSITE" id="PS51011">
    <property type="entry name" value="ARID"/>
    <property type="match status" value="1"/>
</dbReference>
<comment type="caution">
    <text evidence="3">The sequence shown here is derived from an EMBL/GenBank/DDBJ whole genome shotgun (WGS) entry which is preliminary data.</text>
</comment>
<dbReference type="InterPro" id="IPR001606">
    <property type="entry name" value="ARID_dom"/>
</dbReference>
<feature type="compositionally biased region" description="Low complexity" evidence="1">
    <location>
        <begin position="1"/>
        <end position="13"/>
    </location>
</feature>
<dbReference type="InterPro" id="IPR036431">
    <property type="entry name" value="ARID_dom_sf"/>
</dbReference>
<organism evidence="3 4">
    <name type="scientific">Steccherinum ochraceum</name>
    <dbReference type="NCBI Taxonomy" id="92696"/>
    <lineage>
        <taxon>Eukaryota</taxon>
        <taxon>Fungi</taxon>
        <taxon>Dikarya</taxon>
        <taxon>Basidiomycota</taxon>
        <taxon>Agaricomycotina</taxon>
        <taxon>Agaricomycetes</taxon>
        <taxon>Polyporales</taxon>
        <taxon>Steccherinaceae</taxon>
        <taxon>Steccherinum</taxon>
    </lineage>
</organism>
<evidence type="ECO:0000313" key="4">
    <source>
        <dbReference type="Proteomes" id="UP000292702"/>
    </source>
</evidence>
<protein>
    <recommendedName>
        <fullName evidence="2">ARID domain-containing protein</fullName>
    </recommendedName>
</protein>
<feature type="compositionally biased region" description="Low complexity" evidence="1">
    <location>
        <begin position="349"/>
        <end position="364"/>
    </location>
</feature>
<sequence>MLPNLPSPNNQQNPFPPLHNVSPDGSMPFPGMDSYAAKQMAALQATSLAKAANRSAPGGTSASYFGGMSINSPTRPDLSSGQEIMNGNPSFPPSGMTGFQAQQHLPNPQQPTHPNAALMQQSQHQRKRSFLNGLANIMAHRSAPLPPALTGVSYPNGYDPSNSPWRSLDVSSNDLGAVRLAGKDIDLFKLWALVSQLGGGQKVSSQGMWSQLLLQFDLPEHIPQPNGQQQPTTLALGNLYTMLIGPFESAYRKNLQENQHRAMLARNAANPPVPGHSRPEGLGGLPGGFPQMNALQRQPSNPGMNPAAMGALGTPSPTADVAMGSMGSFPPSHLSQPSQQFPGFPSTPGARAGLGLLDGAAHGASSPQPGANGFPSLIPGPGVGGEIGAMDGDPELEMRKRKMRESEEQDVKRVRQKTSGSDISDSRASLGPSSISGHGPNLAPGRTIRQPSRRKIEYIPYAREVDTAGGRDLEVIIRELDAASHRPMRHIDEWGSVDIDALTMSIRSRIATEVSYALTTFTILTLMRGSISGFPVAQAPDLFEEVLDLLQDIAFEGTDDGEETSATTRITTHREIINHLVDDGSQPFAGLEVKQGAKDPKLGPLQRPADTVRAILNILRNLSNSTENHDYFAKHDRLLNMILRLSILKASEDGSIPVPASSILSLTDLVAVRKDIALILVNIAGNIKLAAKMPPTEVEMRNARRAYELLASYLTDLNEAVPPFTHVMQSGVPSQMYYPKPPSSIDSALEAFTRLSQSDDNRQVLARAVSEEWLWALFEALVHRLPVNDQDFAVIMREVWLAYFERIVHSLYSLAFLSPPSLKKRAKEDKRLRFPKVMLRLIKKLTAAQRDIRQHFMVSVRRAVEAVKLIDDGEDSFDTSHSSAMPTLSFGMGYGEHGEARIEKGHGMLSGYQEDITMGVMMMGDLDDMMFAELASLVRVG</sequence>
<feature type="region of interest" description="Disordered" evidence="1">
    <location>
        <begin position="331"/>
        <end position="450"/>
    </location>
</feature>
<evidence type="ECO:0000259" key="2">
    <source>
        <dbReference type="PROSITE" id="PS51011"/>
    </source>
</evidence>
<feature type="compositionally biased region" description="Polar residues" evidence="1">
    <location>
        <begin position="417"/>
        <end position="436"/>
    </location>
</feature>
<reference evidence="3 4" key="1">
    <citation type="submission" date="2018-11" db="EMBL/GenBank/DDBJ databases">
        <title>Genome assembly of Steccherinum ochraceum LE-BIN_3174, the white-rot fungus of the Steccherinaceae family (The Residual Polyporoid clade, Polyporales, Basidiomycota).</title>
        <authorList>
            <person name="Fedorova T.V."/>
            <person name="Glazunova O.A."/>
            <person name="Landesman E.O."/>
            <person name="Moiseenko K.V."/>
            <person name="Psurtseva N.V."/>
            <person name="Savinova O.S."/>
            <person name="Shakhova N.V."/>
            <person name="Tyazhelova T.V."/>
            <person name="Vasina D.V."/>
        </authorList>
    </citation>
    <scope>NUCLEOTIDE SEQUENCE [LARGE SCALE GENOMIC DNA]</scope>
    <source>
        <strain evidence="3 4">LE-BIN_3174</strain>
    </source>
</reference>
<proteinExistence type="predicted"/>